<protein>
    <submittedName>
        <fullName evidence="1">Uncharacterized protein</fullName>
    </submittedName>
</protein>
<dbReference type="Proteomes" id="UP000053237">
    <property type="component" value="Unassembled WGS sequence"/>
</dbReference>
<dbReference type="InParanoid" id="A0A024G620"/>
<gene>
    <name evidence="1" type="ORF">BN9_029910</name>
</gene>
<comment type="caution">
    <text evidence="1">The sequence shown here is derived from an EMBL/GenBank/DDBJ whole genome shotgun (WGS) entry which is preliminary data.</text>
</comment>
<reference evidence="1 2" key="1">
    <citation type="submission" date="2012-05" db="EMBL/GenBank/DDBJ databases">
        <title>Recombination and specialization in a pathogen metapopulation.</title>
        <authorList>
            <person name="Gardiner A."/>
            <person name="Kemen E."/>
            <person name="Schultz-Larsen T."/>
            <person name="MacLean D."/>
            <person name="Van Oosterhout C."/>
            <person name="Jones J.D.G."/>
        </authorList>
    </citation>
    <scope>NUCLEOTIDE SEQUENCE [LARGE SCALE GENOMIC DNA]</scope>
    <source>
        <strain evidence="1 2">Ac Nc2</strain>
    </source>
</reference>
<accession>A0A024G620</accession>
<sequence>MNPVFFEEDWSQLIRPQPPSKEIDHRGSLDASYYEVLSGTAPDSVDAISHDYANYQYPSNHTIGFAPLNQRQHEYFGSKPHPTPTPTYFDLLMGDATLNPLVDSELYHFVQDISLGTPCDQDCYVAKPDSVSTYPLNPLINACFDRKSCREGSKCDAPQCGPFDTVPLSSNYLNEAELLKSATNTYTLSPFGVFNQIADSYQRAQFDCEYQTHQITPSAVLRVKTELRPKYWRNGRRNLQCFPLCESFGDYSLIKIDEIRRHDFMWGKCRGKVEVEVWLRDSETPSSKVIVLGRIHMVGLTTLFSEAVLGECRSGQIVSADDFQLMRKDWMVGELSADHVAKDEKALFTFKPKVWKYSDDMGKKKKSNKTYVKYYVQFEAFLAVEKEGCLTYHCIGSGSSTGFDVGSSRVLARQKRKAATKDPASPQSVSLVGIREDSLPQYLAPLSVPCPKSESKKPKV</sequence>
<name>A0A024G620_9STRA</name>
<dbReference type="EMBL" id="CAIX01000031">
    <property type="protein sequence ID" value="CCI42207.1"/>
    <property type="molecule type" value="Genomic_DNA"/>
</dbReference>
<dbReference type="OrthoDB" id="78280at2759"/>
<keyword evidence="2" id="KW-1185">Reference proteome</keyword>
<evidence type="ECO:0000313" key="2">
    <source>
        <dbReference type="Proteomes" id="UP000053237"/>
    </source>
</evidence>
<organism evidence="1 2">
    <name type="scientific">Albugo candida</name>
    <dbReference type="NCBI Taxonomy" id="65357"/>
    <lineage>
        <taxon>Eukaryota</taxon>
        <taxon>Sar</taxon>
        <taxon>Stramenopiles</taxon>
        <taxon>Oomycota</taxon>
        <taxon>Peronosporomycetes</taxon>
        <taxon>Albuginales</taxon>
        <taxon>Albuginaceae</taxon>
        <taxon>Albugo</taxon>
    </lineage>
</organism>
<evidence type="ECO:0000313" key="1">
    <source>
        <dbReference type="EMBL" id="CCI42207.1"/>
    </source>
</evidence>
<dbReference type="AlphaFoldDB" id="A0A024G620"/>
<proteinExistence type="predicted"/>